<gene>
    <name evidence="2" type="ORF">SAMN05444695_101605</name>
</gene>
<organism evidence="2 3">
    <name type="scientific">Rhodococcus triatomae</name>
    <dbReference type="NCBI Taxonomy" id="300028"/>
    <lineage>
        <taxon>Bacteria</taxon>
        <taxon>Bacillati</taxon>
        <taxon>Actinomycetota</taxon>
        <taxon>Actinomycetes</taxon>
        <taxon>Mycobacteriales</taxon>
        <taxon>Nocardiaceae</taxon>
        <taxon>Rhodococcus</taxon>
    </lineage>
</organism>
<feature type="transmembrane region" description="Helical" evidence="1">
    <location>
        <begin position="49"/>
        <end position="69"/>
    </location>
</feature>
<keyword evidence="1" id="KW-0472">Membrane</keyword>
<reference evidence="2 3" key="1">
    <citation type="submission" date="2016-10" db="EMBL/GenBank/DDBJ databases">
        <authorList>
            <person name="de Groot N.N."/>
        </authorList>
    </citation>
    <scope>NUCLEOTIDE SEQUENCE [LARGE SCALE GENOMIC DNA]</scope>
    <source>
        <strain evidence="2 3">DSM 44892</strain>
    </source>
</reference>
<keyword evidence="1" id="KW-0812">Transmembrane</keyword>
<sequence length="173" mass="19019">MPPWLKKTIWIAVLVVVLVITYFVLSAFLPRWWAQRMGGLASASMGRGVLWGLLFGTLCTFTPLVMFWFAWRMRRRRKVRWLAITVAVLGLVAAIPNLLTLTVVLGGGSGAHAGERIMDVDAPGFRGASLVGAIAGAVLFAVVVALNVMYRRRGREVDELRTERLAEGPTDPV</sequence>
<protein>
    <recommendedName>
        <fullName evidence="4">Permease</fullName>
    </recommendedName>
</protein>
<accession>A0A1G8B0U1</accession>
<keyword evidence="3" id="KW-1185">Reference proteome</keyword>
<dbReference type="Proteomes" id="UP000183263">
    <property type="component" value="Unassembled WGS sequence"/>
</dbReference>
<feature type="transmembrane region" description="Helical" evidence="1">
    <location>
        <begin position="81"/>
        <end position="105"/>
    </location>
</feature>
<name>A0A1G8B0U1_9NOCA</name>
<dbReference type="AlphaFoldDB" id="A0A1G8B0U1"/>
<evidence type="ECO:0008006" key="4">
    <source>
        <dbReference type="Google" id="ProtNLM"/>
    </source>
</evidence>
<evidence type="ECO:0000256" key="1">
    <source>
        <dbReference type="SAM" id="Phobius"/>
    </source>
</evidence>
<feature type="transmembrane region" description="Helical" evidence="1">
    <location>
        <begin position="125"/>
        <end position="146"/>
    </location>
</feature>
<feature type="transmembrane region" description="Helical" evidence="1">
    <location>
        <begin position="9"/>
        <end position="29"/>
    </location>
</feature>
<evidence type="ECO:0000313" key="2">
    <source>
        <dbReference type="EMBL" id="SDH26745.1"/>
    </source>
</evidence>
<dbReference type="EMBL" id="FNDN01000001">
    <property type="protein sequence ID" value="SDH26745.1"/>
    <property type="molecule type" value="Genomic_DNA"/>
</dbReference>
<proteinExistence type="predicted"/>
<evidence type="ECO:0000313" key="3">
    <source>
        <dbReference type="Proteomes" id="UP000183263"/>
    </source>
</evidence>
<keyword evidence="1" id="KW-1133">Transmembrane helix</keyword>